<keyword evidence="6" id="KW-1185">Reference proteome</keyword>
<dbReference type="PROSITE" id="PS01180">
    <property type="entry name" value="CUB"/>
    <property type="match status" value="1"/>
</dbReference>
<name>A0A9D4EE84_DREPO</name>
<dbReference type="InterPro" id="IPR000859">
    <property type="entry name" value="CUB_dom"/>
</dbReference>
<feature type="region of interest" description="Disordered" evidence="3">
    <location>
        <begin position="138"/>
        <end position="158"/>
    </location>
</feature>
<sequence>MDTRTASAASCTYKVSSSTSTSLTRSRSRSPKLRDGPFGFSDFIARFCGNEFPVTVQTKSRFLWARFTSDNVMESDGFRAVYGFKKKKENSVSSNDAPPLALKTATPQMSKMYDRTTSEDDRTGVYCAGPVKPLGYRKNPYSRHDIRSSNRKTRNTEKVRGILERC</sequence>
<reference evidence="5" key="2">
    <citation type="submission" date="2020-11" db="EMBL/GenBank/DDBJ databases">
        <authorList>
            <person name="McCartney M.A."/>
            <person name="Auch B."/>
            <person name="Kono T."/>
            <person name="Mallez S."/>
            <person name="Becker A."/>
            <person name="Gohl D.M."/>
            <person name="Silverstein K.A.T."/>
            <person name="Koren S."/>
            <person name="Bechman K.B."/>
            <person name="Herman A."/>
            <person name="Abrahante J.E."/>
            <person name="Garbe J."/>
        </authorList>
    </citation>
    <scope>NUCLEOTIDE SEQUENCE</scope>
    <source>
        <strain evidence="5">Duluth1</strain>
        <tissue evidence="5">Whole animal</tissue>
    </source>
</reference>
<organism evidence="5 6">
    <name type="scientific">Dreissena polymorpha</name>
    <name type="common">Zebra mussel</name>
    <name type="synonym">Mytilus polymorpha</name>
    <dbReference type="NCBI Taxonomy" id="45954"/>
    <lineage>
        <taxon>Eukaryota</taxon>
        <taxon>Metazoa</taxon>
        <taxon>Spiralia</taxon>
        <taxon>Lophotrochozoa</taxon>
        <taxon>Mollusca</taxon>
        <taxon>Bivalvia</taxon>
        <taxon>Autobranchia</taxon>
        <taxon>Heteroconchia</taxon>
        <taxon>Euheterodonta</taxon>
        <taxon>Imparidentia</taxon>
        <taxon>Neoheterodontei</taxon>
        <taxon>Myida</taxon>
        <taxon>Dreissenoidea</taxon>
        <taxon>Dreissenidae</taxon>
        <taxon>Dreissena</taxon>
    </lineage>
</organism>
<evidence type="ECO:0000256" key="1">
    <source>
        <dbReference type="ARBA" id="ARBA00023157"/>
    </source>
</evidence>
<feature type="domain" description="CUB" evidence="4">
    <location>
        <begin position="1"/>
        <end position="85"/>
    </location>
</feature>
<gene>
    <name evidence="5" type="ORF">DPMN_178462</name>
</gene>
<dbReference type="CDD" id="cd00041">
    <property type="entry name" value="CUB"/>
    <property type="match status" value="1"/>
</dbReference>
<dbReference type="Pfam" id="PF00431">
    <property type="entry name" value="CUB"/>
    <property type="match status" value="1"/>
</dbReference>
<evidence type="ECO:0000313" key="6">
    <source>
        <dbReference type="Proteomes" id="UP000828390"/>
    </source>
</evidence>
<evidence type="ECO:0000259" key="4">
    <source>
        <dbReference type="PROSITE" id="PS01180"/>
    </source>
</evidence>
<dbReference type="Proteomes" id="UP000828390">
    <property type="component" value="Unassembled WGS sequence"/>
</dbReference>
<dbReference type="EMBL" id="JAIWYP010000009">
    <property type="protein sequence ID" value="KAH3777026.1"/>
    <property type="molecule type" value="Genomic_DNA"/>
</dbReference>
<dbReference type="Gene3D" id="2.60.120.290">
    <property type="entry name" value="Spermadhesin, CUB domain"/>
    <property type="match status" value="1"/>
</dbReference>
<accession>A0A9D4EE84</accession>
<comment type="caution">
    <text evidence="2">Lacks conserved residue(s) required for the propagation of feature annotation.</text>
</comment>
<proteinExistence type="predicted"/>
<dbReference type="InterPro" id="IPR035914">
    <property type="entry name" value="Sperma_CUB_dom_sf"/>
</dbReference>
<dbReference type="AlphaFoldDB" id="A0A9D4EE84"/>
<evidence type="ECO:0000313" key="5">
    <source>
        <dbReference type="EMBL" id="KAH3777026.1"/>
    </source>
</evidence>
<feature type="compositionally biased region" description="Basic and acidic residues" evidence="3">
    <location>
        <begin position="142"/>
        <end position="158"/>
    </location>
</feature>
<evidence type="ECO:0000256" key="2">
    <source>
        <dbReference type="PROSITE-ProRule" id="PRU00059"/>
    </source>
</evidence>
<evidence type="ECO:0000256" key="3">
    <source>
        <dbReference type="SAM" id="MobiDB-lite"/>
    </source>
</evidence>
<dbReference type="SUPFAM" id="SSF49854">
    <property type="entry name" value="Spermadhesin, CUB domain"/>
    <property type="match status" value="1"/>
</dbReference>
<comment type="caution">
    <text evidence="5">The sequence shown here is derived from an EMBL/GenBank/DDBJ whole genome shotgun (WGS) entry which is preliminary data.</text>
</comment>
<keyword evidence="1" id="KW-1015">Disulfide bond</keyword>
<protein>
    <recommendedName>
        <fullName evidence="4">CUB domain-containing protein</fullName>
    </recommendedName>
</protein>
<reference evidence="5" key="1">
    <citation type="journal article" date="2019" name="bioRxiv">
        <title>The Genome of the Zebra Mussel, Dreissena polymorpha: A Resource for Invasive Species Research.</title>
        <authorList>
            <person name="McCartney M.A."/>
            <person name="Auch B."/>
            <person name="Kono T."/>
            <person name="Mallez S."/>
            <person name="Zhang Y."/>
            <person name="Obille A."/>
            <person name="Becker A."/>
            <person name="Abrahante J.E."/>
            <person name="Garbe J."/>
            <person name="Badalamenti J.P."/>
            <person name="Herman A."/>
            <person name="Mangelson H."/>
            <person name="Liachko I."/>
            <person name="Sullivan S."/>
            <person name="Sone E.D."/>
            <person name="Koren S."/>
            <person name="Silverstein K.A.T."/>
            <person name="Beckman K.B."/>
            <person name="Gohl D.M."/>
        </authorList>
    </citation>
    <scope>NUCLEOTIDE SEQUENCE</scope>
    <source>
        <strain evidence="5">Duluth1</strain>
        <tissue evidence="5">Whole animal</tissue>
    </source>
</reference>